<proteinExistence type="predicted"/>
<dbReference type="AlphaFoldDB" id="A0A6N6MGV0"/>
<comment type="caution">
    <text evidence="2">The sequence shown here is derived from an EMBL/GenBank/DDBJ whole genome shotgun (WGS) entry which is preliminary data.</text>
</comment>
<sequence length="67" mass="7879">MNLKTKLYLTLLLPFLFAGIGLYCFFKFLINDNIYMTTKEAIAASLFGLVFWFFEVRLIISMIEKNK</sequence>
<feature type="transmembrane region" description="Helical" evidence="1">
    <location>
        <begin position="42"/>
        <end position="60"/>
    </location>
</feature>
<dbReference type="RefSeq" id="WP_150937854.1">
    <property type="nucleotide sequence ID" value="NZ_WAAT01000032.1"/>
</dbReference>
<accession>A0A6N6MGV0</accession>
<evidence type="ECO:0000256" key="1">
    <source>
        <dbReference type="SAM" id="Phobius"/>
    </source>
</evidence>
<evidence type="ECO:0000313" key="3">
    <source>
        <dbReference type="Proteomes" id="UP000441333"/>
    </source>
</evidence>
<dbReference type="Proteomes" id="UP000441333">
    <property type="component" value="Unassembled WGS sequence"/>
</dbReference>
<organism evidence="2 3">
    <name type="scientific">Pseudotamlana haliotis</name>
    <dbReference type="NCBI Taxonomy" id="2614804"/>
    <lineage>
        <taxon>Bacteria</taxon>
        <taxon>Pseudomonadati</taxon>
        <taxon>Bacteroidota</taxon>
        <taxon>Flavobacteriia</taxon>
        <taxon>Flavobacteriales</taxon>
        <taxon>Flavobacteriaceae</taxon>
        <taxon>Pseudotamlana</taxon>
    </lineage>
</organism>
<keyword evidence="1" id="KW-0812">Transmembrane</keyword>
<gene>
    <name evidence="2" type="ORF">F6U93_06030</name>
</gene>
<feature type="transmembrane region" description="Helical" evidence="1">
    <location>
        <begin position="7"/>
        <end position="30"/>
    </location>
</feature>
<evidence type="ECO:0000313" key="2">
    <source>
        <dbReference type="EMBL" id="KAB1068676.1"/>
    </source>
</evidence>
<keyword evidence="3" id="KW-1185">Reference proteome</keyword>
<dbReference type="EMBL" id="WAAT01000032">
    <property type="protein sequence ID" value="KAB1068676.1"/>
    <property type="molecule type" value="Genomic_DNA"/>
</dbReference>
<keyword evidence="1" id="KW-1133">Transmembrane helix</keyword>
<protein>
    <submittedName>
        <fullName evidence="2">Uncharacterized protein</fullName>
    </submittedName>
</protein>
<name>A0A6N6MGV0_9FLAO</name>
<keyword evidence="1" id="KW-0472">Membrane</keyword>
<reference evidence="2 3" key="1">
    <citation type="submission" date="2019-09" db="EMBL/GenBank/DDBJ databases">
        <authorList>
            <person name="Cao W.R."/>
        </authorList>
    </citation>
    <scope>NUCLEOTIDE SEQUENCE [LARGE SCALE GENOMIC DNA]</scope>
    <source>
        <strain evidence="2 3">B1N29</strain>
    </source>
</reference>